<evidence type="ECO:0000259" key="5">
    <source>
        <dbReference type="SMART" id="SM00644"/>
    </source>
</evidence>
<dbReference type="InterPro" id="IPR036505">
    <property type="entry name" value="Amidase/PGRP_sf"/>
</dbReference>
<dbReference type="PANTHER" id="PTHR30417">
    <property type="entry name" value="N-ACETYLMURAMOYL-L-ALANINE AMIDASE AMID"/>
    <property type="match status" value="1"/>
</dbReference>
<dbReference type="GO" id="GO:0009253">
    <property type="term" value="P:peptidoglycan catabolic process"/>
    <property type="evidence" value="ECO:0007669"/>
    <property type="project" value="InterPro"/>
</dbReference>
<evidence type="ECO:0000256" key="3">
    <source>
        <dbReference type="ARBA" id="ARBA00022801"/>
    </source>
</evidence>
<dbReference type="Pfam" id="PF01510">
    <property type="entry name" value="Amidase_2"/>
    <property type="match status" value="1"/>
</dbReference>
<dbReference type="GO" id="GO:0071555">
    <property type="term" value="P:cell wall organization"/>
    <property type="evidence" value="ECO:0007669"/>
    <property type="project" value="UniProtKB-KW"/>
</dbReference>
<dbReference type="Proteomes" id="UP000593918">
    <property type="component" value="Chromosome"/>
</dbReference>
<dbReference type="EMBL" id="CP062943">
    <property type="protein sequence ID" value="QOL55877.1"/>
    <property type="molecule type" value="Genomic_DNA"/>
</dbReference>
<gene>
    <name evidence="6" type="ORF">BL5915_03555</name>
</gene>
<protein>
    <recommendedName>
        <fullName evidence="2">N-acetylmuramoyl-L-alanine amidase</fullName>
        <ecNumber evidence="2">3.5.1.28</ecNumber>
    </recommendedName>
</protein>
<proteinExistence type="predicted"/>
<evidence type="ECO:0000313" key="6">
    <source>
        <dbReference type="EMBL" id="QOL55877.1"/>
    </source>
</evidence>
<keyword evidence="3" id="KW-0378">Hydrolase</keyword>
<reference evidence="6 7" key="1">
    <citation type="submission" date="2020-10" db="EMBL/GenBank/DDBJ databases">
        <title>Genome sequencing of Bifidobacterium longum subsp. longum KCTC 5915.</title>
        <authorList>
            <person name="Kim J."/>
        </authorList>
    </citation>
    <scope>NUCLEOTIDE SEQUENCE [LARGE SCALE GENOMIC DNA]</scope>
    <source>
        <strain evidence="6 7">KCTC 5915</strain>
    </source>
</reference>
<organism evidence="6 7">
    <name type="scientific">Bifidobacterium longum subsp. longum</name>
    <dbReference type="NCBI Taxonomy" id="1679"/>
    <lineage>
        <taxon>Bacteria</taxon>
        <taxon>Bacillati</taxon>
        <taxon>Actinomycetota</taxon>
        <taxon>Actinomycetes</taxon>
        <taxon>Bifidobacteriales</taxon>
        <taxon>Bifidobacteriaceae</taxon>
        <taxon>Bifidobacterium</taxon>
    </lineage>
</organism>
<comment type="catalytic activity">
    <reaction evidence="1">
        <text>Hydrolyzes the link between N-acetylmuramoyl residues and L-amino acid residues in certain cell-wall glycopeptides.</text>
        <dbReference type="EC" id="3.5.1.28"/>
    </reaction>
</comment>
<dbReference type="AlphaFoldDB" id="A0A7L9ULG8"/>
<dbReference type="GO" id="GO:0009254">
    <property type="term" value="P:peptidoglycan turnover"/>
    <property type="evidence" value="ECO:0007669"/>
    <property type="project" value="TreeGrafter"/>
</dbReference>
<accession>A0A7L9ULG8</accession>
<dbReference type="PANTHER" id="PTHR30417:SF1">
    <property type="entry name" value="N-ACETYLMURAMOYL-L-ALANINE AMIDASE AMID"/>
    <property type="match status" value="1"/>
</dbReference>
<evidence type="ECO:0000256" key="1">
    <source>
        <dbReference type="ARBA" id="ARBA00001561"/>
    </source>
</evidence>
<feature type="domain" description="N-acetylmuramoyl-L-alanine amidase" evidence="5">
    <location>
        <begin position="23"/>
        <end position="152"/>
    </location>
</feature>
<dbReference type="InterPro" id="IPR051206">
    <property type="entry name" value="NAMLAA_amidase_2"/>
</dbReference>
<name>A0A7L9ULG8_BIFLL</name>
<evidence type="ECO:0000256" key="2">
    <source>
        <dbReference type="ARBA" id="ARBA00011901"/>
    </source>
</evidence>
<dbReference type="Gene3D" id="3.40.80.10">
    <property type="entry name" value="Peptidoglycan recognition protein-like"/>
    <property type="match status" value="1"/>
</dbReference>
<evidence type="ECO:0000313" key="7">
    <source>
        <dbReference type="Proteomes" id="UP000593918"/>
    </source>
</evidence>
<dbReference type="EC" id="3.5.1.28" evidence="2"/>
<dbReference type="SUPFAM" id="SSF55846">
    <property type="entry name" value="N-acetylmuramoyl-L-alanine amidase-like"/>
    <property type="match status" value="1"/>
</dbReference>
<evidence type="ECO:0000256" key="4">
    <source>
        <dbReference type="ARBA" id="ARBA00023316"/>
    </source>
</evidence>
<dbReference type="CDD" id="cd06583">
    <property type="entry name" value="PGRP"/>
    <property type="match status" value="1"/>
</dbReference>
<dbReference type="SMART" id="SM00644">
    <property type="entry name" value="Ami_2"/>
    <property type="match status" value="1"/>
</dbReference>
<sequence length="258" mass="28411">MAQTARQGRCSVTGYGAARWVGSPNYTPGRAQSVQYISLHIMAGYLTGTDSIFQRPSYGASSTYGIGGNGDIHQYVDENDTAWADGNGSYGNSASISIEHEGGYSDAPNTDACVESSARLCADIARRHGWARLIHGQNVLLHREIWPYSHPACPDLCPNPLRWQEIIDKANNILATGSQDINEGELEMASAIIQPNDEPRMVYWDGCNIHPLAHPDEVTAIREAYKRATGRDMAIFKFGDKNGPWATRLIQAMQRIDR</sequence>
<keyword evidence="4" id="KW-0961">Cell wall biogenesis/degradation</keyword>
<dbReference type="GO" id="GO:0008745">
    <property type="term" value="F:N-acetylmuramoyl-L-alanine amidase activity"/>
    <property type="evidence" value="ECO:0007669"/>
    <property type="project" value="UniProtKB-EC"/>
</dbReference>
<dbReference type="InterPro" id="IPR002502">
    <property type="entry name" value="Amidase_domain"/>
</dbReference>